<dbReference type="OrthoDB" id="9800801at2"/>
<dbReference type="PATRIC" id="fig|89059.3.peg.578"/>
<keyword evidence="3" id="KW-0808">Transferase</keyword>
<dbReference type="EC" id="2.1.1.-" evidence="5"/>
<evidence type="ECO:0000256" key="1">
    <source>
        <dbReference type="ARBA" id="ARBA00006594"/>
    </source>
</evidence>
<accession>A0A0R2JVS2</accession>
<dbReference type="GO" id="GO:0032259">
    <property type="term" value="P:methylation"/>
    <property type="evidence" value="ECO:0007669"/>
    <property type="project" value="UniProtKB-KW"/>
</dbReference>
<protein>
    <recommendedName>
        <fullName evidence="5">Methyltransferase</fullName>
        <ecNumber evidence="5">2.1.1.-</ecNumber>
    </recommendedName>
</protein>
<keyword evidence="4" id="KW-0680">Restriction system</keyword>
<name>A0A0R2JVS2_9LACO</name>
<evidence type="ECO:0000259" key="6">
    <source>
        <dbReference type="Pfam" id="PF01555"/>
    </source>
</evidence>
<evidence type="ECO:0000256" key="4">
    <source>
        <dbReference type="ARBA" id="ARBA00022747"/>
    </source>
</evidence>
<dbReference type="InterPro" id="IPR001091">
    <property type="entry name" value="RM_Methyltransferase"/>
</dbReference>
<dbReference type="PRINTS" id="PR00508">
    <property type="entry name" value="S21N4MTFRASE"/>
</dbReference>
<evidence type="ECO:0000256" key="3">
    <source>
        <dbReference type="ARBA" id="ARBA00022679"/>
    </source>
</evidence>
<comment type="caution">
    <text evidence="7">The sequence shown here is derived from an EMBL/GenBank/DDBJ whole genome shotgun (WGS) entry which is preliminary data.</text>
</comment>
<dbReference type="InterPro" id="IPR002941">
    <property type="entry name" value="DNA_methylase_N4/N6"/>
</dbReference>
<dbReference type="SUPFAM" id="SSF53335">
    <property type="entry name" value="S-adenosyl-L-methionine-dependent methyltransferases"/>
    <property type="match status" value="1"/>
</dbReference>
<evidence type="ECO:0000256" key="2">
    <source>
        <dbReference type="ARBA" id="ARBA00022603"/>
    </source>
</evidence>
<dbReference type="GO" id="GO:0009307">
    <property type="term" value="P:DNA restriction-modification system"/>
    <property type="evidence" value="ECO:0007669"/>
    <property type="project" value="UniProtKB-KW"/>
</dbReference>
<dbReference type="EMBL" id="JQBK01000151">
    <property type="protein sequence ID" value="KRN78301.1"/>
    <property type="molecule type" value="Genomic_DNA"/>
</dbReference>
<dbReference type="GO" id="GO:0005737">
    <property type="term" value="C:cytoplasm"/>
    <property type="evidence" value="ECO:0007669"/>
    <property type="project" value="TreeGrafter"/>
</dbReference>
<dbReference type="PANTHER" id="PTHR13370:SF3">
    <property type="entry name" value="TRNA (GUANINE(10)-N2)-METHYLTRANSFERASE HOMOLOG"/>
    <property type="match status" value="1"/>
</dbReference>
<keyword evidence="2 7" id="KW-0489">Methyltransferase</keyword>
<dbReference type="AlphaFoldDB" id="A0A0R2JVS2"/>
<dbReference type="Proteomes" id="UP000051491">
    <property type="component" value="Unassembled WGS sequence"/>
</dbReference>
<dbReference type="RefSeq" id="WP_056988192.1">
    <property type="nucleotide sequence ID" value="NZ_JQBK01000151.1"/>
</dbReference>
<dbReference type="Gene3D" id="3.40.50.150">
    <property type="entry name" value="Vaccinia Virus protein VP39"/>
    <property type="match status" value="1"/>
</dbReference>
<reference evidence="7 8" key="1">
    <citation type="journal article" date="2015" name="Genome Announc.">
        <title>Expanding the biotechnology potential of lactobacilli through comparative genomics of 213 strains and associated genera.</title>
        <authorList>
            <person name="Sun Z."/>
            <person name="Harris H.M."/>
            <person name="McCann A."/>
            <person name="Guo C."/>
            <person name="Argimon S."/>
            <person name="Zhang W."/>
            <person name="Yang X."/>
            <person name="Jeffery I.B."/>
            <person name="Cooney J.C."/>
            <person name="Kagawa T.F."/>
            <person name="Liu W."/>
            <person name="Song Y."/>
            <person name="Salvetti E."/>
            <person name="Wrobel A."/>
            <person name="Rasinkangas P."/>
            <person name="Parkhill J."/>
            <person name="Rea M.C."/>
            <person name="O'Sullivan O."/>
            <person name="Ritari J."/>
            <person name="Douillard F.P."/>
            <person name="Paul Ross R."/>
            <person name="Yang R."/>
            <person name="Briner A.E."/>
            <person name="Felis G.E."/>
            <person name="de Vos W.M."/>
            <person name="Barrangou R."/>
            <person name="Klaenhammer T.R."/>
            <person name="Caufield P.W."/>
            <person name="Cui Y."/>
            <person name="Zhang H."/>
            <person name="O'Toole P.W."/>
        </authorList>
    </citation>
    <scope>NUCLEOTIDE SEQUENCE [LARGE SCALE GENOMIC DNA]</scope>
    <source>
        <strain evidence="7 8">DSM 15353</strain>
    </source>
</reference>
<dbReference type="Pfam" id="PF01555">
    <property type="entry name" value="N6_N4_Mtase"/>
    <property type="match status" value="1"/>
</dbReference>
<dbReference type="InterPro" id="IPR029063">
    <property type="entry name" value="SAM-dependent_MTases_sf"/>
</dbReference>
<dbReference type="InterPro" id="IPR002052">
    <property type="entry name" value="DNA_methylase_N6_adenine_CS"/>
</dbReference>
<comment type="similarity">
    <text evidence="1 5">Belongs to the N(4)/N(6)-methyltransferase family.</text>
</comment>
<proteinExistence type="inferred from homology"/>
<sequence length="320" mass="37427">MAELEDNSVSLIISDPPYNLSKDYNSSKDNMTFDTFMEFTRNWLNEANRVLTPGGTIYVFMGMRMISYVYTIMEQELNLDFQSWITWHYTQGMGKTKGYSSRHDDILMFTKPGGKITFNLDNIRVPQKYYRSRNNMRGANPGNVWTFSHIHYSNLNRAVHPTQKPEGIIERMILASSHENDLVLDPFSGSGTTLRVAQILKRKAIGIELDSAFVEETNKRLQEPFEGFDSIDDRMLRIPNDLSKEHIRREYFHNHISWFLTNHKMALNHFFSNFIEKYKDKVTEDEINDILLTAENYDVKVNSKLVKEISNRFSNDITLF</sequence>
<gene>
    <name evidence="7" type="ORF">IV43_GL000558</name>
</gene>
<feature type="domain" description="DNA methylase N-4/N-6" evidence="6">
    <location>
        <begin position="9"/>
        <end position="218"/>
    </location>
</feature>
<evidence type="ECO:0000313" key="7">
    <source>
        <dbReference type="EMBL" id="KRN78301.1"/>
    </source>
</evidence>
<evidence type="ECO:0000256" key="5">
    <source>
        <dbReference type="RuleBase" id="RU362026"/>
    </source>
</evidence>
<dbReference type="GO" id="GO:0008170">
    <property type="term" value="F:N-methyltransferase activity"/>
    <property type="evidence" value="ECO:0007669"/>
    <property type="project" value="InterPro"/>
</dbReference>
<dbReference type="PANTHER" id="PTHR13370">
    <property type="entry name" value="RNA METHYLASE-RELATED"/>
    <property type="match status" value="1"/>
</dbReference>
<organism evidence="7 8">
    <name type="scientific">Ligilactobacillus acidipiscis</name>
    <dbReference type="NCBI Taxonomy" id="89059"/>
    <lineage>
        <taxon>Bacteria</taxon>
        <taxon>Bacillati</taxon>
        <taxon>Bacillota</taxon>
        <taxon>Bacilli</taxon>
        <taxon>Lactobacillales</taxon>
        <taxon>Lactobacillaceae</taxon>
        <taxon>Ligilactobacillus</taxon>
    </lineage>
</organism>
<dbReference type="GO" id="GO:0003677">
    <property type="term" value="F:DNA binding"/>
    <property type="evidence" value="ECO:0007669"/>
    <property type="project" value="InterPro"/>
</dbReference>
<evidence type="ECO:0000313" key="8">
    <source>
        <dbReference type="Proteomes" id="UP000051491"/>
    </source>
</evidence>
<dbReference type="PROSITE" id="PS00092">
    <property type="entry name" value="N6_MTASE"/>
    <property type="match status" value="1"/>
</dbReference>